<evidence type="ECO:0000313" key="3">
    <source>
        <dbReference type="Proteomes" id="UP000827549"/>
    </source>
</evidence>
<dbReference type="AlphaFoldDB" id="A0AAF1BI04"/>
<gene>
    <name evidence="2" type="ORF">LOC62_04G005267</name>
</gene>
<name>A0AAF1BI04_9TREE</name>
<keyword evidence="3" id="KW-1185">Reference proteome</keyword>
<organism evidence="2 3">
    <name type="scientific">Vanrija pseudolonga</name>
    <dbReference type="NCBI Taxonomy" id="143232"/>
    <lineage>
        <taxon>Eukaryota</taxon>
        <taxon>Fungi</taxon>
        <taxon>Dikarya</taxon>
        <taxon>Basidiomycota</taxon>
        <taxon>Agaricomycotina</taxon>
        <taxon>Tremellomycetes</taxon>
        <taxon>Trichosporonales</taxon>
        <taxon>Trichosporonaceae</taxon>
        <taxon>Vanrija</taxon>
    </lineage>
</organism>
<evidence type="ECO:0000313" key="2">
    <source>
        <dbReference type="EMBL" id="WOO81746.1"/>
    </source>
</evidence>
<proteinExistence type="predicted"/>
<reference evidence="2" key="1">
    <citation type="submission" date="2023-10" db="EMBL/GenBank/DDBJ databases">
        <authorList>
            <person name="Noh H."/>
        </authorList>
    </citation>
    <scope>NUCLEOTIDE SEQUENCE</scope>
    <source>
        <strain evidence="2">DUCC4014</strain>
    </source>
</reference>
<dbReference type="EMBL" id="CP086717">
    <property type="protein sequence ID" value="WOO81746.1"/>
    <property type="molecule type" value="Genomic_DNA"/>
</dbReference>
<sequence length="334" mass="37890">MRKARADIARRGSLSMDEWLEELGDRRETQGHDVNTLFVLRGASQAFRQRADALIFANLEVSYAPRDRRARLISRAGLPSPAATRIVPYKRVLNRVVDITSFVPLVDWGNGDRDVQIHPPKLVRRIGDGVVSRGAKLFTYADTLVDFIDLHPYPAAHDMPNMRELPGVHNGRLRHCMRRYIVHIRLDKLSTEPRHLFQFFPFGGGGSSLPVTGEYTLDVVLVIHPPAVPEQISLTWRAAMAACDPFYWVSRFSPAWFTVVTFDDIGAVDRNTGFRGSILSDCEDFNTLLLPRFVSMREWKGELDTETRELVTEWAGRESAAKPRQEPAKTPRGR</sequence>
<accession>A0AAF1BI04</accession>
<feature type="region of interest" description="Disordered" evidence="1">
    <location>
        <begin position="314"/>
        <end position="334"/>
    </location>
</feature>
<protein>
    <submittedName>
        <fullName evidence="2">Uncharacterized protein</fullName>
    </submittedName>
</protein>
<evidence type="ECO:0000256" key="1">
    <source>
        <dbReference type="SAM" id="MobiDB-lite"/>
    </source>
</evidence>
<dbReference type="RefSeq" id="XP_062627778.1">
    <property type="nucleotide sequence ID" value="XM_062771794.1"/>
</dbReference>
<dbReference type="GeneID" id="87808496"/>
<dbReference type="Proteomes" id="UP000827549">
    <property type="component" value="Chromosome 4"/>
</dbReference>